<sequence>MLGVLTNRTYRHLFAAQAIALVGTGLTTVALGLLAYRLAGADAGAVLATALAIKMVAYILLAPLATVLTARLPRRVFLVTTDLLRATVALVLPFVTEVWQIHALVVVLQAASAAFTPVFQATIPVVLPEEADYTRALSLSRLAYELESLLSPALAAALLLLLSPTGLFWGTAVGFLASAALVLGVALPSNPLRGKQPVTTGLRRYLATPRLRALLGLNLTAAAAGAMVLVNTVVVVREDGGTDLTVALTLGTCGAGSVLAAVLLPHWLTRFGDRRLMFLGGLLVSTTLAATALGLLASGRWPVVLIAWALLGIGTAVLQTPTGRLIRRSGPAGDWPVLFAAQFTLSHTAWLLAYLVAGVVGTTAGQPAAALALAALATAGLLWSHRVWASHEDAMPHLHRDLPADDPHLHDAIPVQGGYRHSHPVLIDHNHPRWPG</sequence>
<accession>A0ABS5A5R7</accession>
<evidence type="ECO:0000256" key="4">
    <source>
        <dbReference type="ARBA" id="ARBA00022989"/>
    </source>
</evidence>
<reference evidence="7 8" key="1">
    <citation type="submission" date="2021-03" db="EMBL/GenBank/DDBJ databases">
        <title>Sequencing the genomes of 1000 actinobacteria strains.</title>
        <authorList>
            <person name="Klenk H.-P."/>
        </authorList>
    </citation>
    <scope>NUCLEOTIDE SEQUENCE [LARGE SCALE GENOMIC DNA]</scope>
    <source>
        <strain evidence="7 8">DSM 44580</strain>
    </source>
</reference>
<feature type="transmembrane region" description="Helical" evidence="6">
    <location>
        <begin position="335"/>
        <end position="356"/>
    </location>
</feature>
<keyword evidence="8" id="KW-1185">Reference proteome</keyword>
<name>A0ABS5A5R7_9PSEU</name>
<keyword evidence="3 6" id="KW-0812">Transmembrane</keyword>
<dbReference type="Proteomes" id="UP001519363">
    <property type="component" value="Unassembled WGS sequence"/>
</dbReference>
<comment type="caution">
    <text evidence="7">The sequence shown here is derived from an EMBL/GenBank/DDBJ whole genome shotgun (WGS) entry which is preliminary data.</text>
</comment>
<dbReference type="InterPro" id="IPR011701">
    <property type="entry name" value="MFS"/>
</dbReference>
<dbReference type="InterPro" id="IPR036259">
    <property type="entry name" value="MFS_trans_sf"/>
</dbReference>
<feature type="transmembrane region" description="Helical" evidence="6">
    <location>
        <begin position="45"/>
        <end position="64"/>
    </location>
</feature>
<evidence type="ECO:0000256" key="1">
    <source>
        <dbReference type="ARBA" id="ARBA00004651"/>
    </source>
</evidence>
<gene>
    <name evidence="7" type="ORF">JOF53_000768</name>
</gene>
<evidence type="ECO:0000256" key="2">
    <source>
        <dbReference type="ARBA" id="ARBA00022475"/>
    </source>
</evidence>
<dbReference type="Pfam" id="PF07690">
    <property type="entry name" value="MFS_1"/>
    <property type="match status" value="1"/>
</dbReference>
<dbReference type="EMBL" id="JAGIOO010000001">
    <property type="protein sequence ID" value="MBP2471896.1"/>
    <property type="molecule type" value="Genomic_DNA"/>
</dbReference>
<proteinExistence type="predicted"/>
<dbReference type="PANTHER" id="PTHR23513:SF18">
    <property type="entry name" value="INTEGRAL MEMBRANE PROTEIN"/>
    <property type="match status" value="1"/>
</dbReference>
<evidence type="ECO:0000313" key="7">
    <source>
        <dbReference type="EMBL" id="MBP2471896.1"/>
    </source>
</evidence>
<keyword evidence="4 6" id="KW-1133">Transmembrane helix</keyword>
<feature type="transmembrane region" description="Helical" evidence="6">
    <location>
        <begin position="368"/>
        <end position="388"/>
    </location>
</feature>
<feature type="transmembrane region" description="Helical" evidence="6">
    <location>
        <begin position="303"/>
        <end position="323"/>
    </location>
</feature>
<feature type="transmembrane region" description="Helical" evidence="6">
    <location>
        <begin position="12"/>
        <end position="39"/>
    </location>
</feature>
<evidence type="ECO:0000313" key="8">
    <source>
        <dbReference type="Proteomes" id="UP001519363"/>
    </source>
</evidence>
<dbReference type="Gene3D" id="1.20.1250.20">
    <property type="entry name" value="MFS general substrate transporter like domains"/>
    <property type="match status" value="1"/>
</dbReference>
<comment type="subcellular location">
    <subcellularLocation>
        <location evidence="1">Cell membrane</location>
        <topology evidence="1">Multi-pass membrane protein</topology>
    </subcellularLocation>
</comment>
<dbReference type="SUPFAM" id="SSF103473">
    <property type="entry name" value="MFS general substrate transporter"/>
    <property type="match status" value="1"/>
</dbReference>
<keyword evidence="2" id="KW-1003">Cell membrane</keyword>
<evidence type="ECO:0000256" key="5">
    <source>
        <dbReference type="ARBA" id="ARBA00023136"/>
    </source>
</evidence>
<dbReference type="PANTHER" id="PTHR23513">
    <property type="entry name" value="INTEGRAL MEMBRANE EFFLUX PROTEIN-RELATED"/>
    <property type="match status" value="1"/>
</dbReference>
<feature type="transmembrane region" description="Helical" evidence="6">
    <location>
        <begin position="276"/>
        <end position="297"/>
    </location>
</feature>
<feature type="transmembrane region" description="Helical" evidence="6">
    <location>
        <begin position="167"/>
        <end position="187"/>
    </location>
</feature>
<feature type="transmembrane region" description="Helical" evidence="6">
    <location>
        <begin position="213"/>
        <end position="234"/>
    </location>
</feature>
<keyword evidence="5 6" id="KW-0472">Membrane</keyword>
<dbReference type="RefSeq" id="WP_086789240.1">
    <property type="nucleotide sequence ID" value="NZ_JAGIOO010000001.1"/>
</dbReference>
<evidence type="ECO:0000256" key="3">
    <source>
        <dbReference type="ARBA" id="ARBA00022692"/>
    </source>
</evidence>
<evidence type="ECO:0000256" key="6">
    <source>
        <dbReference type="SAM" id="Phobius"/>
    </source>
</evidence>
<organism evidence="7 8">
    <name type="scientific">Crossiella equi</name>
    <dbReference type="NCBI Taxonomy" id="130796"/>
    <lineage>
        <taxon>Bacteria</taxon>
        <taxon>Bacillati</taxon>
        <taxon>Actinomycetota</taxon>
        <taxon>Actinomycetes</taxon>
        <taxon>Pseudonocardiales</taxon>
        <taxon>Pseudonocardiaceae</taxon>
        <taxon>Crossiella</taxon>
    </lineage>
</organism>
<protein>
    <submittedName>
        <fullName evidence="7">MFS family permease</fullName>
    </submittedName>
</protein>
<feature type="transmembrane region" description="Helical" evidence="6">
    <location>
        <begin position="246"/>
        <end position="264"/>
    </location>
</feature>
<dbReference type="CDD" id="cd06173">
    <property type="entry name" value="MFS_MefA_like"/>
    <property type="match status" value="1"/>
</dbReference>